<feature type="domain" description="Ionotropic glutamate receptor C-terminal" evidence="9">
    <location>
        <begin position="33"/>
        <end position="259"/>
    </location>
</feature>
<dbReference type="RefSeq" id="WP_219201952.1">
    <property type="nucleotide sequence ID" value="NZ_JAHWQX010000003.1"/>
</dbReference>
<gene>
    <name evidence="10" type="ORF">KY465_12015</name>
</gene>
<evidence type="ECO:0000256" key="6">
    <source>
        <dbReference type="RuleBase" id="RU003744"/>
    </source>
</evidence>
<dbReference type="InterPro" id="IPR005768">
    <property type="entry name" value="Lys_Arg_Orn-bd"/>
</dbReference>
<dbReference type="InterPro" id="IPR001320">
    <property type="entry name" value="Iontro_rcpt_C"/>
</dbReference>
<feature type="chain" id="PRO_5045285595" evidence="7">
    <location>
        <begin position="28"/>
        <end position="264"/>
    </location>
</feature>
<evidence type="ECO:0000259" key="9">
    <source>
        <dbReference type="SMART" id="SM00079"/>
    </source>
</evidence>
<feature type="signal peptide" evidence="7">
    <location>
        <begin position="1"/>
        <end position="27"/>
    </location>
</feature>
<keyword evidence="11" id="KW-1185">Reference proteome</keyword>
<dbReference type="CDD" id="cd13702">
    <property type="entry name" value="PBP2_mlr5654_like"/>
    <property type="match status" value="1"/>
</dbReference>
<dbReference type="PANTHER" id="PTHR35936">
    <property type="entry name" value="MEMBRANE-BOUND LYTIC MUREIN TRANSGLYCOSYLASE F"/>
    <property type="match status" value="1"/>
</dbReference>
<dbReference type="PROSITE" id="PS01039">
    <property type="entry name" value="SBP_BACTERIAL_3"/>
    <property type="match status" value="1"/>
</dbReference>
<name>A0ABS6WPX0_9HYPH</name>
<dbReference type="EMBL" id="JAHWQX010000003">
    <property type="protein sequence ID" value="MBW3098008.1"/>
    <property type="molecule type" value="Genomic_DNA"/>
</dbReference>
<evidence type="ECO:0000256" key="5">
    <source>
        <dbReference type="ARBA" id="ARBA00022764"/>
    </source>
</evidence>
<evidence type="ECO:0000256" key="4">
    <source>
        <dbReference type="ARBA" id="ARBA00022729"/>
    </source>
</evidence>
<evidence type="ECO:0000256" key="2">
    <source>
        <dbReference type="ARBA" id="ARBA00010333"/>
    </source>
</evidence>
<comment type="subcellular location">
    <subcellularLocation>
        <location evidence="1">Periplasm</location>
    </subcellularLocation>
</comment>
<dbReference type="SMART" id="SM00062">
    <property type="entry name" value="PBPb"/>
    <property type="match status" value="1"/>
</dbReference>
<feature type="domain" description="Solute-binding protein family 3/N-terminal" evidence="8">
    <location>
        <begin position="33"/>
        <end position="260"/>
    </location>
</feature>
<keyword evidence="3" id="KW-0813">Transport</keyword>
<sequence length="264" mass="28442">MQLSKTITTAVSALALVLAFGATQGMAQDGLKQITIGTEGAYPPFNTLESDGTLTGFDIDIAKALCEEMNAECTFVTQDWDGMIPALIAGKYDAIIASMSITEERKEKVDFTEKYYNTPPAIAVAKDSDISEASDAALDGKLLGAQSSTTHSNYAEAKLPSAELKLYPTADEYKLDLESGRVDAVIDDVVVLSEWVNSDEGSCCKILGTLTPDLEINGEGAGIALRKGEDELRESFNAAIAALRQNGKYKEINDKYFDFDVYGE</sequence>
<proteinExistence type="inferred from homology"/>
<evidence type="ECO:0000313" key="10">
    <source>
        <dbReference type="EMBL" id="MBW3098008.1"/>
    </source>
</evidence>
<organism evidence="10 11">
    <name type="scientific">Pseudohoeflea coraliihabitans</name>
    <dbReference type="NCBI Taxonomy" id="2860393"/>
    <lineage>
        <taxon>Bacteria</taxon>
        <taxon>Pseudomonadati</taxon>
        <taxon>Pseudomonadota</taxon>
        <taxon>Alphaproteobacteria</taxon>
        <taxon>Hyphomicrobiales</taxon>
        <taxon>Rhizobiaceae</taxon>
        <taxon>Pseudohoeflea</taxon>
    </lineage>
</organism>
<comment type="similarity">
    <text evidence="2 6">Belongs to the bacterial solute-binding protein 3 family.</text>
</comment>
<evidence type="ECO:0000256" key="3">
    <source>
        <dbReference type="ARBA" id="ARBA00022448"/>
    </source>
</evidence>
<dbReference type="InterPro" id="IPR001638">
    <property type="entry name" value="Solute-binding_3/MltF_N"/>
</dbReference>
<evidence type="ECO:0000256" key="1">
    <source>
        <dbReference type="ARBA" id="ARBA00004418"/>
    </source>
</evidence>
<dbReference type="Pfam" id="PF00497">
    <property type="entry name" value="SBP_bac_3"/>
    <property type="match status" value="1"/>
</dbReference>
<evidence type="ECO:0000256" key="7">
    <source>
        <dbReference type="SAM" id="SignalP"/>
    </source>
</evidence>
<keyword evidence="5" id="KW-0574">Periplasm</keyword>
<dbReference type="Proteomes" id="UP001430804">
    <property type="component" value="Unassembled WGS sequence"/>
</dbReference>
<dbReference type="PANTHER" id="PTHR35936:SF19">
    <property type="entry name" value="AMINO-ACID-BINDING PROTEIN YXEM-RELATED"/>
    <property type="match status" value="1"/>
</dbReference>
<accession>A0ABS6WPX0</accession>
<reference evidence="10" key="1">
    <citation type="submission" date="2021-07" db="EMBL/GenBank/DDBJ databases">
        <title>Pseudohoeflea marina sp. nov. a polyhydroxyalcanoate-producing bacterium.</title>
        <authorList>
            <person name="Zheng W."/>
            <person name="Yu S."/>
            <person name="Huang Y."/>
        </authorList>
    </citation>
    <scope>NUCLEOTIDE SEQUENCE</scope>
    <source>
        <strain evidence="10">DP4N28-3</strain>
    </source>
</reference>
<evidence type="ECO:0000259" key="8">
    <source>
        <dbReference type="SMART" id="SM00062"/>
    </source>
</evidence>
<dbReference type="SMART" id="SM00079">
    <property type="entry name" value="PBPe"/>
    <property type="match status" value="1"/>
</dbReference>
<evidence type="ECO:0000313" key="11">
    <source>
        <dbReference type="Proteomes" id="UP001430804"/>
    </source>
</evidence>
<keyword evidence="4 7" id="KW-0732">Signal</keyword>
<dbReference type="NCBIfam" id="TIGR01096">
    <property type="entry name" value="3A0103s03R"/>
    <property type="match status" value="1"/>
</dbReference>
<protein>
    <submittedName>
        <fullName evidence="10">ABC transporter substrate-binding protein</fullName>
    </submittedName>
</protein>
<dbReference type="InterPro" id="IPR018313">
    <property type="entry name" value="SBP_3_CS"/>
</dbReference>
<comment type="caution">
    <text evidence="10">The sequence shown here is derived from an EMBL/GenBank/DDBJ whole genome shotgun (WGS) entry which is preliminary data.</text>
</comment>